<evidence type="ECO:0008006" key="4">
    <source>
        <dbReference type="Google" id="ProtNLM"/>
    </source>
</evidence>
<feature type="chain" id="PRO_5002003523" description="TonB-dependent receptor" evidence="1">
    <location>
        <begin position="19"/>
        <end position="243"/>
    </location>
</feature>
<protein>
    <recommendedName>
        <fullName evidence="4">TonB-dependent receptor</fullName>
    </recommendedName>
</protein>
<dbReference type="Proteomes" id="UP000030111">
    <property type="component" value="Unassembled WGS sequence"/>
</dbReference>
<organism evidence="2 3">
    <name type="scientific">Flavobacterium subsaxonicum WB 4.1-42 = DSM 21790</name>
    <dbReference type="NCBI Taxonomy" id="1121898"/>
    <lineage>
        <taxon>Bacteria</taxon>
        <taxon>Pseudomonadati</taxon>
        <taxon>Bacteroidota</taxon>
        <taxon>Flavobacteriia</taxon>
        <taxon>Flavobacteriales</taxon>
        <taxon>Flavobacteriaceae</taxon>
        <taxon>Flavobacterium</taxon>
    </lineage>
</organism>
<gene>
    <name evidence="2" type="ORF">Q766_14520</name>
</gene>
<sequence>MKNCFLLLLTLASVTLYAQERKPISGKVVSDFDDLEGIYVINKNADKSVLTSRGGYFNIPATVNDTLVFSSLQFEAKTVVVCEENTNADLLFVPLEVLHRELNELVIVDYSHIINTETLGLVPKGQKQYTPAEKKLATASKFKMNPLGLDPIINMFSGRTAMLRDAADIEKKEDLMEKINYIYTAEDIVAKLKIPADYVRGFVFYVVENKYFSNAMNAKNENMAKFLLAGLATKYLALINENE</sequence>
<evidence type="ECO:0000256" key="1">
    <source>
        <dbReference type="SAM" id="SignalP"/>
    </source>
</evidence>
<comment type="caution">
    <text evidence="2">The sequence shown here is derived from an EMBL/GenBank/DDBJ whole genome shotgun (WGS) entry which is preliminary data.</text>
</comment>
<keyword evidence="1" id="KW-0732">Signal</keyword>
<evidence type="ECO:0000313" key="2">
    <source>
        <dbReference type="EMBL" id="KGO92103.1"/>
    </source>
</evidence>
<dbReference type="EMBL" id="JRLY01000012">
    <property type="protein sequence ID" value="KGO92103.1"/>
    <property type="molecule type" value="Genomic_DNA"/>
</dbReference>
<dbReference type="STRING" id="1121898.GCA_000422725_03314"/>
<dbReference type="RefSeq" id="WP_035738798.1">
    <property type="nucleotide sequence ID" value="NZ_AUGP01000028.1"/>
</dbReference>
<feature type="signal peptide" evidence="1">
    <location>
        <begin position="1"/>
        <end position="18"/>
    </location>
</feature>
<dbReference type="InterPro" id="IPR008969">
    <property type="entry name" value="CarboxyPept-like_regulatory"/>
</dbReference>
<evidence type="ECO:0000313" key="3">
    <source>
        <dbReference type="Proteomes" id="UP000030111"/>
    </source>
</evidence>
<dbReference type="AlphaFoldDB" id="A0A0A2MKU5"/>
<reference evidence="2 3" key="1">
    <citation type="submission" date="2013-09" db="EMBL/GenBank/DDBJ databases">
        <authorList>
            <person name="Zeng Z."/>
            <person name="Chen C."/>
        </authorList>
    </citation>
    <scope>NUCLEOTIDE SEQUENCE [LARGE SCALE GENOMIC DNA]</scope>
    <source>
        <strain evidence="2 3">WB 4.1-42</strain>
    </source>
</reference>
<dbReference type="SUPFAM" id="SSF49464">
    <property type="entry name" value="Carboxypeptidase regulatory domain-like"/>
    <property type="match status" value="1"/>
</dbReference>
<proteinExistence type="predicted"/>
<dbReference type="eggNOG" id="ENOG5032W78">
    <property type="taxonomic scope" value="Bacteria"/>
</dbReference>
<dbReference type="OrthoDB" id="1427655at2"/>
<name>A0A0A2MKU5_9FLAO</name>
<keyword evidence="3" id="KW-1185">Reference proteome</keyword>
<accession>A0A0A2MKU5</accession>